<accession>A0ACB9EDG3</accession>
<protein>
    <submittedName>
        <fullName evidence="1">Uncharacterized protein</fullName>
    </submittedName>
</protein>
<evidence type="ECO:0000313" key="1">
    <source>
        <dbReference type="EMBL" id="KAI3756756.1"/>
    </source>
</evidence>
<name>A0ACB9EDG3_9ASTR</name>
<keyword evidence="2" id="KW-1185">Reference proteome</keyword>
<organism evidence="1 2">
    <name type="scientific">Smallanthus sonchifolius</name>
    <dbReference type="NCBI Taxonomy" id="185202"/>
    <lineage>
        <taxon>Eukaryota</taxon>
        <taxon>Viridiplantae</taxon>
        <taxon>Streptophyta</taxon>
        <taxon>Embryophyta</taxon>
        <taxon>Tracheophyta</taxon>
        <taxon>Spermatophyta</taxon>
        <taxon>Magnoliopsida</taxon>
        <taxon>eudicotyledons</taxon>
        <taxon>Gunneridae</taxon>
        <taxon>Pentapetalae</taxon>
        <taxon>asterids</taxon>
        <taxon>campanulids</taxon>
        <taxon>Asterales</taxon>
        <taxon>Asteraceae</taxon>
        <taxon>Asteroideae</taxon>
        <taxon>Heliantheae alliance</taxon>
        <taxon>Millerieae</taxon>
        <taxon>Smallanthus</taxon>
    </lineage>
</organism>
<sequence length="1480" mass="169684">MALQMMNSSSHPLHLCHLKKSNLIINRLYILFHSIALILLFSFRISSILTLFHSKNQPFIPHLLIFISELTLSFIWILSQSFLWRPVTRTVFPERLPGDDQLPPIDVFICTADPRAEPPLGVMNTVISAMALNYPAEKLSVYLSDDGGCPVTLEAMREALKFAKMWVPFCNKYGVKTICPEAYFSGREVDDEVMVDSYEFGAEQHRIKEEYESFARKVTKISESETCISNKDHSAVVEVMVEERTHDQVKMPLLVYVSREKRTSHPHHFKAGALNALLRVSNLLSNSPYILGLDCDMYCNDKNSARQAMCFHLDPNLSPSLAFVQFPQTFHNASKHDIYESTLRCTFKTLWRGMDGIKGPCLSGTCYYLKREALYELPVMQQDINLKELKQCFGTSNEFIRSLYKKYNAKLDGEKDLFDESLQETKHLASCEYEDGTKWGNEASLLIQMFGFFFGYFSVAEDFFTSIIIHCRHWFSVYHIPSRPSFMGSCTTNLNDLLIQGTRWSAGLVEVGLSRFCPLIYGASRMPILQSFCYAWLALFPTCFISLWILATIPSLSLLNEITVYPKVTNPFFLVFLYVFVLSNLQHIREIHSTGASLHEWKHEQRVWMMKAITSHLYGSTHAIMEKLGVKEANFLPTNKVINEDEVKLHQMGIYNFQTSRMFLVPLCSLVTLNVLAFVVGIFRMVFHKEFIDEIFTQTFLSFYIVLMGYPVLEGMMLRKDKGRIAPTVTKHRGRVWTSMGLRIMNSGSHPLHLCHLKKSTLIINRLYILFHSIALILLFSFRISSILTLFHSKNQPFIPHLLIFISELTLSFIWIHSQSFLWRPVTRTVFPERLPGDDQLSPIDVFICTADPRAEPPLGVMNTVISAMALNYPAEKLSVYLSDDGGCPVTLEAMREALKFAKMWVPFCNKYGVKTICPEAYFTGREVDDEVMVDSLEFGAEQRRIKEEYESFAHKVTKISESESCISNKDHSPVVEVMVDESTNDERKIPLLVYVSREKRPSHPHHFKAGALNALLRVSNLLSNSPYILGLDCDMYCNDKNSARQAMCFHLDPNLSPSLAFVQFPQTFHNISKHDIYESTLRCLFTTLWCGMDGIKGPCLSGTCYYLKREALYELPLIREDINLKELKQCFGSSNEFIRSLYKKYNAKLDGEKDLFDESLQETKHLASCEYEDGTKWGNEVGFRYFSVTEDFITSITIHCKHWFSVYYMPSRPSFMGSCTTNLNDLLIQGTRWTAGLMEVGLSRFCPLIYGPSRMPILQSFCYAWLALYPIGFISLWILATIPPLSLLNDITVYPKVTNPFFLVFLYVFVLSNLQHMREIHSTGASLLTWKHEQRVWMMKAITSYLYGSTHAVMEKLGVKEANFLPTNKVINEDEVKLHQMGIYNFQTSSMFLVPLCSLVTLNLLGFVVGIIRMVFHKECIDEILVQTFLAFYVALMGYPVLEGMMLRKDKGRITPTVSCYSLIFSVFILSFGKLLVTY</sequence>
<proteinExistence type="predicted"/>
<gene>
    <name evidence="1" type="ORF">L1987_56579</name>
</gene>
<evidence type="ECO:0000313" key="2">
    <source>
        <dbReference type="Proteomes" id="UP001056120"/>
    </source>
</evidence>
<reference evidence="2" key="1">
    <citation type="journal article" date="2022" name="Mol. Ecol. Resour.">
        <title>The genomes of chicory, endive, great burdock and yacon provide insights into Asteraceae palaeo-polyploidization history and plant inulin production.</title>
        <authorList>
            <person name="Fan W."/>
            <person name="Wang S."/>
            <person name="Wang H."/>
            <person name="Wang A."/>
            <person name="Jiang F."/>
            <person name="Liu H."/>
            <person name="Zhao H."/>
            <person name="Xu D."/>
            <person name="Zhang Y."/>
        </authorList>
    </citation>
    <scope>NUCLEOTIDE SEQUENCE [LARGE SCALE GENOMIC DNA]</scope>
    <source>
        <strain evidence="2">cv. Yunnan</strain>
    </source>
</reference>
<comment type="caution">
    <text evidence="1">The sequence shown here is derived from an EMBL/GenBank/DDBJ whole genome shotgun (WGS) entry which is preliminary data.</text>
</comment>
<dbReference type="EMBL" id="CM042035">
    <property type="protein sequence ID" value="KAI3756756.1"/>
    <property type="molecule type" value="Genomic_DNA"/>
</dbReference>
<reference evidence="1 2" key="2">
    <citation type="journal article" date="2022" name="Mol. Ecol. Resour.">
        <title>The genomes of chicory, endive, great burdock and yacon provide insights into Asteraceae paleo-polyploidization history and plant inulin production.</title>
        <authorList>
            <person name="Fan W."/>
            <person name="Wang S."/>
            <person name="Wang H."/>
            <person name="Wang A."/>
            <person name="Jiang F."/>
            <person name="Liu H."/>
            <person name="Zhao H."/>
            <person name="Xu D."/>
            <person name="Zhang Y."/>
        </authorList>
    </citation>
    <scope>NUCLEOTIDE SEQUENCE [LARGE SCALE GENOMIC DNA]</scope>
    <source>
        <strain evidence="2">cv. Yunnan</strain>
        <tissue evidence="1">Leaves</tissue>
    </source>
</reference>
<dbReference type="Proteomes" id="UP001056120">
    <property type="component" value="Linkage Group LG18"/>
</dbReference>